<gene>
    <name evidence="1" type="ORF">BKA19_0090</name>
</gene>
<dbReference type="SUPFAM" id="SSF52540">
    <property type="entry name" value="P-loop containing nucleoside triphosphate hydrolases"/>
    <property type="match status" value="1"/>
</dbReference>
<dbReference type="RefSeq" id="WP_104529770.1">
    <property type="nucleotide sequence ID" value="NZ_POQT01000033.1"/>
</dbReference>
<dbReference type="Gene3D" id="3.40.50.300">
    <property type="entry name" value="P-loop containing nucleotide triphosphate hydrolases"/>
    <property type="match status" value="1"/>
</dbReference>
<dbReference type="EMBL" id="SHKV01000001">
    <property type="protein sequence ID" value="RZU30474.1"/>
    <property type="molecule type" value="Genomic_DNA"/>
</dbReference>
<dbReference type="OrthoDB" id="4440029at2"/>
<reference evidence="1 2" key="1">
    <citation type="submission" date="2019-02" db="EMBL/GenBank/DDBJ databases">
        <title>Sequencing the genomes of 1000 actinobacteria strains.</title>
        <authorList>
            <person name="Klenk H.-P."/>
        </authorList>
    </citation>
    <scope>NUCLEOTIDE SEQUENCE [LARGE SCALE GENOMIC DNA]</scope>
    <source>
        <strain evidence="1 2">DSM 44509</strain>
    </source>
</reference>
<dbReference type="Proteomes" id="UP000292507">
    <property type="component" value="Unassembled WGS sequence"/>
</dbReference>
<organism evidence="1 2">
    <name type="scientific">Blastococcus saxobsidens</name>
    <dbReference type="NCBI Taxonomy" id="138336"/>
    <lineage>
        <taxon>Bacteria</taxon>
        <taxon>Bacillati</taxon>
        <taxon>Actinomycetota</taxon>
        <taxon>Actinomycetes</taxon>
        <taxon>Geodermatophilales</taxon>
        <taxon>Geodermatophilaceae</taxon>
        <taxon>Blastococcus</taxon>
    </lineage>
</organism>
<dbReference type="InterPro" id="IPR027417">
    <property type="entry name" value="P-loop_NTPase"/>
</dbReference>
<dbReference type="AlphaFoldDB" id="A0A4Q7Y295"/>
<dbReference type="Gene3D" id="3.30.420.240">
    <property type="match status" value="1"/>
</dbReference>
<evidence type="ECO:0000313" key="1">
    <source>
        <dbReference type="EMBL" id="RZU30474.1"/>
    </source>
</evidence>
<keyword evidence="2" id="KW-1185">Reference proteome</keyword>
<proteinExistence type="predicted"/>
<evidence type="ECO:0000313" key="2">
    <source>
        <dbReference type="Proteomes" id="UP000292507"/>
    </source>
</evidence>
<protein>
    <submittedName>
        <fullName evidence="1">Terminase family protein</fullName>
    </submittedName>
</protein>
<comment type="caution">
    <text evidence="1">The sequence shown here is derived from an EMBL/GenBank/DDBJ whole genome shotgun (WGS) entry which is preliminary data.</text>
</comment>
<dbReference type="Pfam" id="PF03237">
    <property type="entry name" value="Terminase_6N"/>
    <property type="match status" value="1"/>
</dbReference>
<name>A0A4Q7Y295_9ACTN</name>
<sequence>MTLTVTEIDRARQDPAVFADVLLGEPLWDHQREVLASPARIRSVLAGRQVGKSRTLAVAALHEAFRQSGRRVLILSAGEEAAKRLLAEIAALAASPLLRGSLVDEGKSLVTLSNGSTILSVPASEKQIRGHSVDLLVLDEACQIAEEIWTAARWTIIARPGSRILMASTPYGRQDRFFAVTWRAGEKRLLHRPAEGHESWRWPSTMSPLVDQTLLDMWRSNAVSDREWRQEVLAEWVDEAGSYFPTAELEAVTADYQLIDPATADGDLVVGGVDFGFAQDANALALVGALEDGDLNTDLHPHGWVYFVAWVEENFAMPYSQFARRIIDHGDHDPSVWKYRPGFTMRHVLAELNGPGTPVVQSMREMAAERWGYPRAIVGVNTTAAYKENAFAQLRLLIQQGRLLLPKSQTGLLRQLNNLEFETRDSGHLKIAVPERLGHDDLALSLAQAMAAVKPRARRWQDRPSGQPRSEGEVMETLSGTRIHARPRCVHDTRAFTAPRGGDGRDEF</sequence>
<accession>A0A4Q7Y295</accession>